<evidence type="ECO:0000313" key="2">
    <source>
        <dbReference type="Proteomes" id="UP000552709"/>
    </source>
</evidence>
<reference evidence="1 2" key="1">
    <citation type="submission" date="2020-08" db="EMBL/GenBank/DDBJ databases">
        <title>Genomic Encyclopedia of Type Strains, Phase IV (KMG-IV): sequencing the most valuable type-strain genomes for metagenomic binning, comparative biology and taxonomic classification.</title>
        <authorList>
            <person name="Goeker M."/>
        </authorList>
    </citation>
    <scope>NUCLEOTIDE SEQUENCE [LARGE SCALE GENOMIC DNA]</scope>
    <source>
        <strain evidence="1 2">DSM 27939</strain>
    </source>
</reference>
<keyword evidence="2" id="KW-1185">Reference proteome</keyword>
<protein>
    <submittedName>
        <fullName evidence="1">Uncharacterized protein</fullName>
    </submittedName>
</protein>
<dbReference type="EMBL" id="JACHFL010000006">
    <property type="protein sequence ID" value="MBB5363685.1"/>
    <property type="molecule type" value="Genomic_DNA"/>
</dbReference>
<name>A0A7W8JVH0_9DEIO</name>
<organism evidence="1 2">
    <name type="scientific">Deinococcus humi</name>
    <dbReference type="NCBI Taxonomy" id="662880"/>
    <lineage>
        <taxon>Bacteria</taxon>
        <taxon>Thermotogati</taxon>
        <taxon>Deinococcota</taxon>
        <taxon>Deinococci</taxon>
        <taxon>Deinococcales</taxon>
        <taxon>Deinococcaceae</taxon>
        <taxon>Deinococcus</taxon>
    </lineage>
</organism>
<dbReference type="RefSeq" id="WP_184133027.1">
    <property type="nucleotide sequence ID" value="NZ_JACHFL010000006.1"/>
</dbReference>
<sequence>MTVSRPAVLVVSERLYARHLRWPYFLTSVLTAATTNLQLSSGSLGWQISPGALREREFAFEHPVLTQEFGRADWQLEGCIHGALAALIWLAEREEARQAAVRG</sequence>
<dbReference type="Proteomes" id="UP000552709">
    <property type="component" value="Unassembled WGS sequence"/>
</dbReference>
<proteinExistence type="predicted"/>
<evidence type="ECO:0000313" key="1">
    <source>
        <dbReference type="EMBL" id="MBB5363685.1"/>
    </source>
</evidence>
<dbReference type="AlphaFoldDB" id="A0A7W8JVH0"/>
<comment type="caution">
    <text evidence="1">The sequence shown here is derived from an EMBL/GenBank/DDBJ whole genome shotgun (WGS) entry which is preliminary data.</text>
</comment>
<gene>
    <name evidence="1" type="ORF">HNQ08_002791</name>
</gene>
<accession>A0A7W8JVH0</accession>